<evidence type="ECO:0000256" key="26">
    <source>
        <dbReference type="ARBA" id="ARBA00033447"/>
    </source>
</evidence>
<evidence type="ECO:0000256" key="4">
    <source>
        <dbReference type="ARBA" id="ARBA00022448"/>
    </source>
</evidence>
<dbReference type="Pfam" id="PF22614">
    <property type="entry name" value="Slo-like_RCK"/>
    <property type="match status" value="2"/>
</dbReference>
<dbReference type="InterPro" id="IPR036291">
    <property type="entry name" value="NAD(P)-bd_dom_sf"/>
</dbReference>
<dbReference type="Proteomes" id="UP000694395">
    <property type="component" value="Chromosome 23"/>
</dbReference>
<comment type="similarity">
    <text evidence="2">Belongs to the potassium channel family. Calcium-activated (TC 1.A.1.3) subfamily. KCa1.1/KCNMA1 sub-subfamily.</text>
</comment>
<feature type="region of interest" description="Disordered" evidence="28">
    <location>
        <begin position="1037"/>
        <end position="1086"/>
    </location>
</feature>
<feature type="transmembrane region" description="Helical" evidence="29">
    <location>
        <begin position="276"/>
        <end position="294"/>
    </location>
</feature>
<accession>A0A8C7QSH9</accession>
<evidence type="ECO:0000256" key="29">
    <source>
        <dbReference type="SAM" id="Phobius"/>
    </source>
</evidence>
<feature type="compositionally biased region" description="Polar residues" evidence="28">
    <location>
        <begin position="1060"/>
        <end position="1069"/>
    </location>
</feature>
<evidence type="ECO:0000313" key="32">
    <source>
        <dbReference type="Proteomes" id="UP000694395"/>
    </source>
</evidence>
<dbReference type="SUPFAM" id="SSF81324">
    <property type="entry name" value="Voltage-gated potassium channels"/>
    <property type="match status" value="1"/>
</dbReference>
<evidence type="ECO:0000313" key="31">
    <source>
        <dbReference type="Ensembl" id="ENSOMYP00000040339.2"/>
    </source>
</evidence>
<evidence type="ECO:0000256" key="18">
    <source>
        <dbReference type="ARBA" id="ARBA00029579"/>
    </source>
</evidence>
<evidence type="ECO:0000256" key="15">
    <source>
        <dbReference type="ARBA" id="ARBA00023065"/>
    </source>
</evidence>
<dbReference type="GO" id="GO:0046872">
    <property type="term" value="F:metal ion binding"/>
    <property type="evidence" value="ECO:0007669"/>
    <property type="project" value="UniProtKB-KW"/>
</dbReference>
<comment type="subcellular location">
    <subcellularLocation>
        <location evidence="1">Cell membrane</location>
        <topology evidence="1">Multi-pass membrane protein</topology>
    </subcellularLocation>
</comment>
<dbReference type="Gene3D" id="3.40.50.720">
    <property type="entry name" value="NAD(P)-binding Rossmann-like Domain"/>
    <property type="match status" value="2"/>
</dbReference>
<keyword evidence="7 29" id="KW-0812">Transmembrane</keyword>
<evidence type="ECO:0000256" key="17">
    <source>
        <dbReference type="ARBA" id="ARBA00023303"/>
    </source>
</evidence>
<evidence type="ECO:0000256" key="13">
    <source>
        <dbReference type="ARBA" id="ARBA00022958"/>
    </source>
</evidence>
<dbReference type="InterPro" id="IPR047871">
    <property type="entry name" value="K_chnl_Slo-like"/>
</dbReference>
<dbReference type="PROSITE" id="PS51201">
    <property type="entry name" value="RCK_N"/>
    <property type="match status" value="2"/>
</dbReference>
<dbReference type="FunFam" id="3.40.50.720:FF:000005">
    <property type="entry name" value="calcium-activated potassium channel subunit alpha-1 isoform X6"/>
    <property type="match status" value="1"/>
</dbReference>
<dbReference type="PANTHER" id="PTHR10027:SF33">
    <property type="entry name" value="CALCIUM-ACTIVATED POTASSIUM CHANNEL SUBUNIT ALPHA-1-RELATED"/>
    <property type="match status" value="1"/>
</dbReference>
<dbReference type="Pfam" id="PF00520">
    <property type="entry name" value="Ion_trans"/>
    <property type="match status" value="1"/>
</dbReference>
<evidence type="ECO:0000256" key="6">
    <source>
        <dbReference type="ARBA" id="ARBA00022538"/>
    </source>
</evidence>
<feature type="transmembrane region" description="Helical" evidence="29">
    <location>
        <begin position="22"/>
        <end position="44"/>
    </location>
</feature>
<keyword evidence="9" id="KW-0631">Potassium channel</keyword>
<evidence type="ECO:0000256" key="9">
    <source>
        <dbReference type="ARBA" id="ARBA00022826"/>
    </source>
</evidence>
<keyword evidence="13" id="KW-0630">Potassium</keyword>
<evidence type="ECO:0000256" key="1">
    <source>
        <dbReference type="ARBA" id="ARBA00004651"/>
    </source>
</evidence>
<dbReference type="PANTHER" id="PTHR10027">
    <property type="entry name" value="CALCIUM-ACTIVATED POTASSIUM CHANNEL ALPHA CHAIN"/>
    <property type="match status" value="1"/>
</dbReference>
<evidence type="ECO:0000256" key="12">
    <source>
        <dbReference type="ARBA" id="ARBA00022882"/>
    </source>
</evidence>
<keyword evidence="10" id="KW-0106">Calcium</keyword>
<evidence type="ECO:0000256" key="23">
    <source>
        <dbReference type="ARBA" id="ARBA00030652"/>
    </source>
</evidence>
<evidence type="ECO:0000256" key="5">
    <source>
        <dbReference type="ARBA" id="ARBA00022475"/>
    </source>
</evidence>
<evidence type="ECO:0000256" key="8">
    <source>
        <dbReference type="ARBA" id="ARBA00022723"/>
    </source>
</evidence>
<evidence type="ECO:0000256" key="16">
    <source>
        <dbReference type="ARBA" id="ARBA00023136"/>
    </source>
</evidence>
<keyword evidence="15" id="KW-0406">Ion transport</keyword>
<name>A0A8C7QSH9_ONCMY</name>
<feature type="compositionally biased region" description="Low complexity" evidence="28">
    <location>
        <begin position="1039"/>
        <end position="1059"/>
    </location>
</feature>
<feature type="region of interest" description="Disordered" evidence="28">
    <location>
        <begin position="611"/>
        <end position="638"/>
    </location>
</feature>
<evidence type="ECO:0000256" key="14">
    <source>
        <dbReference type="ARBA" id="ARBA00022989"/>
    </source>
</evidence>
<keyword evidence="11" id="KW-0460">Magnesium</keyword>
<sequence>LDMDVIIPFSPDVPCDNNGQRMWWAFLASSMVTFFGGLFIILLWRTLKYLWTVCCHCNTKKKEAQKVNNPANSQAADGTPKGPDEKDEVVPASEVGWMTSVKDWAGVMISAQTLTGRVLVVLVFALSIGALGIYFIDSSDPIESCQNFYKDFTLQIDMFFNVFFLLYFGLRFIAANDKLWFWLEVNSVVDFFTVPPVFVSVYLNRSWLGLRFLRALRLIQFSEILQFLNILKTSNSIKLVNLCSIFISTWLTAAGFIHLVENSGDPWENFQNSQSLSYWECVYLLMVTMSTVGYGDVYAKTTLGRLFMVFFILGGLAMFASYVPEIIELIGNRKKYGGSYSAVNGRKHIVVCGHITLESVSNFLKDFLHKDRDDVNVEIVFLHNISPNLELEALFKRHFTQVEFYQGSVLNPHDLARVKIESADACLILANKYCPDPDAEDASNIMRVISIKNYSPKIRIITQMLQYHNKAHLLNIPSWNWKEGDDAICLAELKAGFIAQSCLAQGLSTMLANLFSMRSFIEIEEDTWQKYYLEGVANEMYTEYLSSAFVGLSFPAVCELCYVKLKLLLIAIENKSELGESRFVILINPGNHVKMQEGTLGFFIASDAKEHPSTLSPKKKQRNGGMRNSPNNSPKMMRHDPLLIPGNEQMENMDMNVKQYDSTGMFHWCPSKEIEKVILTRSEASMTVLSGHVVVCIFGDVTSALVGLRNLVMPLRASNFHYHELKPIVFVGSLEYLRREWETLHNFPKVSILPGTPLSRADLRAVNINLCDMCVILSANQNNIDDASLQDKECILASLNIKSMQFDDSIGLLQANSQGFTPPGMDRSSPDSSPVHGLVRQASVTTGANIPIITELVNDSNVQFLDQDDDDDPDTELYLTQPFACGTAFAVSVLDSLMSATYFNDNILTLIRTLVTGGATPELEALLAEENALRGGYSTPQTLANRDRCRVAQLALYDGPFADLGDGGCYGDLFCKALKTYNMLCFGIYRLRDAHLATPSQCTKRYVITNPPYEFELVPTDLIFCLMQFDHNAGQSRASLSHSSHSSHSSSKKSSSVHSIPTTNRQNRSSKAREAGHKQNATRMNRMSQERKWFTDEPENAYPRNIQIKPMSTHMANQINQYKSTSSLIPPIREVEDEC</sequence>
<dbReference type="PRINTS" id="PR00169">
    <property type="entry name" value="KCHANNEL"/>
</dbReference>
<evidence type="ECO:0000256" key="3">
    <source>
        <dbReference type="ARBA" id="ARBA00018044"/>
    </source>
</evidence>
<dbReference type="FunFam" id="3.40.50.720:FF:000098">
    <property type="entry name" value="calcium-activated potassium channel subunit alpha-1 isoform X3"/>
    <property type="match status" value="1"/>
</dbReference>
<keyword evidence="5" id="KW-1003">Cell membrane</keyword>
<evidence type="ECO:0000256" key="2">
    <source>
        <dbReference type="ARBA" id="ARBA00008648"/>
    </source>
</evidence>
<keyword evidence="32" id="KW-1185">Reference proteome</keyword>
<evidence type="ECO:0000256" key="11">
    <source>
        <dbReference type="ARBA" id="ARBA00022842"/>
    </source>
</evidence>
<evidence type="ECO:0000256" key="19">
    <source>
        <dbReference type="ARBA" id="ARBA00029583"/>
    </source>
</evidence>
<evidence type="ECO:0000256" key="24">
    <source>
        <dbReference type="ARBA" id="ARBA00031597"/>
    </source>
</evidence>
<keyword evidence="14 29" id="KW-1133">Transmembrane helix</keyword>
<keyword evidence="12" id="KW-0851">Voltage-gated channel</keyword>
<dbReference type="GeneTree" id="ENSGT00940000154935"/>
<evidence type="ECO:0000256" key="28">
    <source>
        <dbReference type="SAM" id="MobiDB-lite"/>
    </source>
</evidence>
<dbReference type="AlphaFoldDB" id="A0A8C7QSH9"/>
<dbReference type="Ensembl" id="ENSOMYT00000044045.2">
    <property type="protein sequence ID" value="ENSOMYP00000040339.2"/>
    <property type="gene ID" value="ENSOMYG00000017987.2"/>
</dbReference>
<feature type="domain" description="RCK N-terminal" evidence="30">
    <location>
        <begin position="346"/>
        <end position="488"/>
    </location>
</feature>
<keyword evidence="16 29" id="KW-0472">Membrane</keyword>
<dbReference type="InterPro" id="IPR003148">
    <property type="entry name" value="RCK_N"/>
</dbReference>
<reference evidence="31" key="3">
    <citation type="submission" date="2025-09" db="UniProtKB">
        <authorList>
            <consortium name="Ensembl"/>
        </authorList>
    </citation>
    <scope>IDENTIFICATION</scope>
</reference>
<dbReference type="InterPro" id="IPR005821">
    <property type="entry name" value="Ion_trans_dom"/>
</dbReference>
<dbReference type="SUPFAM" id="SSF51735">
    <property type="entry name" value="NAD(P)-binding Rossmann-fold domains"/>
    <property type="match status" value="1"/>
</dbReference>
<evidence type="ECO:0000256" key="21">
    <source>
        <dbReference type="ARBA" id="ARBA00030326"/>
    </source>
</evidence>
<feature type="compositionally biased region" description="Polar residues" evidence="28">
    <location>
        <begin position="67"/>
        <end position="76"/>
    </location>
</feature>
<dbReference type="InterPro" id="IPR048735">
    <property type="entry name" value="Slowpoke-like_C"/>
</dbReference>
<comment type="catalytic activity">
    <reaction evidence="27">
        <text>K(+)(in) = K(+)(out)</text>
        <dbReference type="Rhea" id="RHEA:29463"/>
        <dbReference type="ChEBI" id="CHEBI:29103"/>
    </reaction>
</comment>
<dbReference type="GO" id="GO:0060072">
    <property type="term" value="F:large conductance calcium-activated potassium channel activity"/>
    <property type="evidence" value="ECO:0007669"/>
    <property type="project" value="TreeGrafter"/>
</dbReference>
<proteinExistence type="inferred from homology"/>
<keyword evidence="8" id="KW-0479">Metal-binding</keyword>
<feature type="region of interest" description="Disordered" evidence="28">
    <location>
        <begin position="67"/>
        <end position="87"/>
    </location>
</feature>
<evidence type="ECO:0000256" key="27">
    <source>
        <dbReference type="ARBA" id="ARBA00034430"/>
    </source>
</evidence>
<feature type="transmembrane region" description="Helical" evidence="29">
    <location>
        <begin position="306"/>
        <end position="324"/>
    </location>
</feature>
<feature type="transmembrane region" description="Helical" evidence="29">
    <location>
        <begin position="156"/>
        <end position="174"/>
    </location>
</feature>
<feature type="transmembrane region" description="Helical" evidence="29">
    <location>
        <begin position="239"/>
        <end position="260"/>
    </location>
</feature>
<reference evidence="31" key="1">
    <citation type="submission" date="2020-07" db="EMBL/GenBank/DDBJ databases">
        <title>A long reads based de novo assembly of the rainbow trout Arlee double haploid line genome.</title>
        <authorList>
            <person name="Gao G."/>
            <person name="Palti Y."/>
        </authorList>
    </citation>
    <scope>NUCLEOTIDE SEQUENCE [LARGE SCALE GENOMIC DNA]</scope>
</reference>
<dbReference type="PRINTS" id="PR01449">
    <property type="entry name" value="BKCHANNELA"/>
</dbReference>
<evidence type="ECO:0000256" key="20">
    <source>
        <dbReference type="ARBA" id="ARBA00030288"/>
    </source>
</evidence>
<evidence type="ECO:0000256" key="22">
    <source>
        <dbReference type="ARBA" id="ARBA00030518"/>
    </source>
</evidence>
<keyword evidence="4" id="KW-0813">Transport</keyword>
<evidence type="ECO:0000256" key="25">
    <source>
        <dbReference type="ARBA" id="ARBA00031999"/>
    </source>
</evidence>
<dbReference type="Pfam" id="PF03493">
    <property type="entry name" value="BK_channel_a"/>
    <property type="match status" value="1"/>
</dbReference>
<organism evidence="31 32">
    <name type="scientific">Oncorhynchus mykiss</name>
    <name type="common">Rainbow trout</name>
    <name type="synonym">Salmo gairdneri</name>
    <dbReference type="NCBI Taxonomy" id="8022"/>
    <lineage>
        <taxon>Eukaryota</taxon>
        <taxon>Metazoa</taxon>
        <taxon>Chordata</taxon>
        <taxon>Craniata</taxon>
        <taxon>Vertebrata</taxon>
        <taxon>Euteleostomi</taxon>
        <taxon>Actinopterygii</taxon>
        <taxon>Neopterygii</taxon>
        <taxon>Teleostei</taxon>
        <taxon>Protacanthopterygii</taxon>
        <taxon>Salmoniformes</taxon>
        <taxon>Salmonidae</taxon>
        <taxon>Salmoninae</taxon>
        <taxon>Oncorhynchus</taxon>
    </lineage>
</organism>
<keyword evidence="17" id="KW-0407">Ion channel</keyword>
<feature type="transmembrane region" description="Helical" evidence="29">
    <location>
        <begin position="118"/>
        <end position="136"/>
    </location>
</feature>
<dbReference type="FunFam" id="1.10.287.70:FF:000015">
    <property type="entry name" value="Calcium-activated potassium channel subunit alpha-1 isoform X7"/>
    <property type="match status" value="1"/>
</dbReference>
<keyword evidence="6" id="KW-0633">Potassium transport</keyword>
<evidence type="ECO:0000256" key="7">
    <source>
        <dbReference type="ARBA" id="ARBA00022692"/>
    </source>
</evidence>
<feature type="domain" description="RCK N-terminal" evidence="30">
    <location>
        <begin position="690"/>
        <end position="834"/>
    </location>
</feature>
<dbReference type="GO" id="GO:0034702">
    <property type="term" value="C:monoatomic ion channel complex"/>
    <property type="evidence" value="ECO:0007669"/>
    <property type="project" value="UniProtKB-KW"/>
</dbReference>
<evidence type="ECO:0000256" key="10">
    <source>
        <dbReference type="ARBA" id="ARBA00022837"/>
    </source>
</evidence>
<reference evidence="31" key="2">
    <citation type="submission" date="2025-08" db="UniProtKB">
        <authorList>
            <consortium name="Ensembl"/>
        </authorList>
    </citation>
    <scope>IDENTIFICATION</scope>
</reference>
<protein>
    <recommendedName>
        <fullName evidence="3">Calcium-activated potassium channel subunit alpha-1</fullName>
    </recommendedName>
    <alternativeName>
        <fullName evidence="18">BK channel</fullName>
    </alternativeName>
    <alternativeName>
        <fullName evidence="22">BKCA alpha</fullName>
    </alternativeName>
    <alternativeName>
        <fullName evidence="20">Calcium-activated potassium channel, subfamily M subunit alpha-1</fullName>
    </alternativeName>
    <alternativeName>
        <fullName evidence="24">K(VCA)alpha</fullName>
    </alternativeName>
    <alternativeName>
        <fullName evidence="23">KCa1.1</fullName>
    </alternativeName>
    <alternativeName>
        <fullName evidence="25">Maxi K channel</fullName>
    </alternativeName>
    <alternativeName>
        <fullName evidence="19">Slo-alpha</fullName>
    </alternativeName>
    <alternativeName>
        <fullName evidence="21">Slo1</fullName>
    </alternativeName>
    <alternativeName>
        <fullName evidence="26">Slowpoke homolog</fullName>
    </alternativeName>
</protein>
<dbReference type="GO" id="GO:0045211">
    <property type="term" value="C:postsynaptic membrane"/>
    <property type="evidence" value="ECO:0007669"/>
    <property type="project" value="TreeGrafter"/>
</dbReference>
<dbReference type="InterPro" id="IPR003929">
    <property type="entry name" value="K_chnl_BK_asu"/>
</dbReference>
<evidence type="ECO:0000259" key="30">
    <source>
        <dbReference type="PROSITE" id="PS51201"/>
    </source>
</evidence>
<dbReference type="Gene3D" id="1.10.287.70">
    <property type="match status" value="1"/>
</dbReference>
<dbReference type="Pfam" id="PF21014">
    <property type="entry name" value="Slowpoke_C"/>
    <property type="match status" value="1"/>
</dbReference>